<dbReference type="Gene3D" id="3.10.290.30">
    <property type="entry name" value="MM3350-like"/>
    <property type="match status" value="1"/>
</dbReference>
<dbReference type="OrthoDB" id="9816539at2"/>
<dbReference type="Pfam" id="PF07929">
    <property type="entry name" value="PRiA4_ORF3"/>
    <property type="match status" value="1"/>
</dbReference>
<dbReference type="SUPFAM" id="SSF159941">
    <property type="entry name" value="MM3350-like"/>
    <property type="match status" value="1"/>
</dbReference>
<dbReference type="PANTHER" id="PTHR41878">
    <property type="entry name" value="LEXA REPRESSOR-RELATED"/>
    <property type="match status" value="1"/>
</dbReference>
<name>A0A2S0VX48_9ALTE</name>
<feature type="domain" description="Plasmid pRiA4b Orf3-like" evidence="2">
    <location>
        <begin position="22"/>
        <end position="132"/>
    </location>
</feature>
<keyword evidence="4" id="KW-1185">Reference proteome</keyword>
<feature type="region of interest" description="Disordered" evidence="1">
    <location>
        <begin position="126"/>
        <end position="145"/>
    </location>
</feature>
<accession>A0A2S0VX48</accession>
<evidence type="ECO:0000313" key="4">
    <source>
        <dbReference type="Proteomes" id="UP000244441"/>
    </source>
</evidence>
<dbReference type="EMBL" id="CP026604">
    <property type="protein sequence ID" value="AWB68773.1"/>
    <property type="molecule type" value="Genomic_DNA"/>
</dbReference>
<evidence type="ECO:0000259" key="2">
    <source>
        <dbReference type="Pfam" id="PF07929"/>
    </source>
</evidence>
<sequence>MIQILKVKLLSGIHAREDWECTFEVPTDWDLVDLHLSIQKLVDFDNDHLFEFYIGNTELSHERQLFMCDEDSIEDTSIAEILELMKGKKKLFYMFDYGDSWRFQISKSRKKPYAVDPNVEYPVMLTETGTKPEQYPGWDDDWDDD</sequence>
<protein>
    <recommendedName>
        <fullName evidence="2">Plasmid pRiA4b Orf3-like domain-containing protein</fullName>
    </recommendedName>
</protein>
<dbReference type="InterPro" id="IPR012912">
    <property type="entry name" value="Plasmid_pRiA4b_Orf3-like"/>
</dbReference>
<reference evidence="3 4" key="1">
    <citation type="submission" date="2018-01" db="EMBL/GenBank/DDBJ databases">
        <title>Genome sequence of a Cantenovulum-like bacteria.</title>
        <authorList>
            <person name="Tan W.R."/>
            <person name="Lau N.-S."/>
            <person name="Go F."/>
            <person name="Amirul A.-A.A."/>
        </authorList>
    </citation>
    <scope>NUCLEOTIDE SEQUENCE [LARGE SCALE GENOMIC DNA]</scope>
    <source>
        <strain evidence="3 4">CCB-QB4</strain>
    </source>
</reference>
<dbReference type="KEGG" id="cate:C2869_21275"/>
<proteinExistence type="predicted"/>
<organism evidence="3 4">
    <name type="scientific">Saccharobesus litoralis</name>
    <dbReference type="NCBI Taxonomy" id="2172099"/>
    <lineage>
        <taxon>Bacteria</taxon>
        <taxon>Pseudomonadati</taxon>
        <taxon>Pseudomonadota</taxon>
        <taxon>Gammaproteobacteria</taxon>
        <taxon>Alteromonadales</taxon>
        <taxon>Alteromonadaceae</taxon>
        <taxon>Saccharobesus</taxon>
    </lineage>
</organism>
<dbReference type="RefSeq" id="WP_108604825.1">
    <property type="nucleotide sequence ID" value="NZ_CP026604.1"/>
</dbReference>
<evidence type="ECO:0000256" key="1">
    <source>
        <dbReference type="SAM" id="MobiDB-lite"/>
    </source>
</evidence>
<gene>
    <name evidence="3" type="ORF">C2869_21275</name>
</gene>
<dbReference type="InterPro" id="IPR024047">
    <property type="entry name" value="MM3350-like_sf"/>
</dbReference>
<dbReference type="PANTHER" id="PTHR41878:SF1">
    <property type="entry name" value="TNPR PROTEIN"/>
    <property type="match status" value="1"/>
</dbReference>
<dbReference type="Proteomes" id="UP000244441">
    <property type="component" value="Chromosome"/>
</dbReference>
<dbReference type="AlphaFoldDB" id="A0A2S0VX48"/>
<evidence type="ECO:0000313" key="3">
    <source>
        <dbReference type="EMBL" id="AWB68773.1"/>
    </source>
</evidence>